<name>A0A6J5MY12_9CAUD</name>
<proteinExistence type="predicted"/>
<evidence type="ECO:0000313" key="1">
    <source>
        <dbReference type="EMBL" id="CAB4149853.1"/>
    </source>
</evidence>
<protein>
    <submittedName>
        <fullName evidence="1">Uncharacterized protein</fullName>
    </submittedName>
</protein>
<sequence length="78" mass="8694">MPKYQVIRNVDIITEVTAKNKAEAIEMALEEEGRGEGEYCEVSIKTVVLEKDKKPCKGRFEVFVDARTASGKDATEAE</sequence>
<accession>A0A6J5MY12</accession>
<organism evidence="1">
    <name type="scientific">uncultured Caudovirales phage</name>
    <dbReference type="NCBI Taxonomy" id="2100421"/>
    <lineage>
        <taxon>Viruses</taxon>
        <taxon>Duplodnaviria</taxon>
        <taxon>Heunggongvirae</taxon>
        <taxon>Uroviricota</taxon>
        <taxon>Caudoviricetes</taxon>
        <taxon>Peduoviridae</taxon>
        <taxon>Maltschvirus</taxon>
        <taxon>Maltschvirus maltsch</taxon>
    </lineage>
</organism>
<gene>
    <name evidence="1" type="ORF">UFOVP549_8</name>
</gene>
<reference evidence="1" key="1">
    <citation type="submission" date="2020-04" db="EMBL/GenBank/DDBJ databases">
        <authorList>
            <person name="Chiriac C."/>
            <person name="Salcher M."/>
            <person name="Ghai R."/>
            <person name="Kavagutti S V."/>
        </authorList>
    </citation>
    <scope>NUCLEOTIDE SEQUENCE</scope>
</reference>
<dbReference type="EMBL" id="LR796534">
    <property type="protein sequence ID" value="CAB4149853.1"/>
    <property type="molecule type" value="Genomic_DNA"/>
</dbReference>